<proteinExistence type="predicted"/>
<name>I2FQH5_USTHO</name>
<organism evidence="1 2">
    <name type="scientific">Ustilago hordei</name>
    <name type="common">Barley covered smut fungus</name>
    <dbReference type="NCBI Taxonomy" id="120017"/>
    <lineage>
        <taxon>Eukaryota</taxon>
        <taxon>Fungi</taxon>
        <taxon>Dikarya</taxon>
        <taxon>Basidiomycota</taxon>
        <taxon>Ustilaginomycotina</taxon>
        <taxon>Ustilaginomycetes</taxon>
        <taxon>Ustilaginales</taxon>
        <taxon>Ustilaginaceae</taxon>
        <taxon>Ustilago</taxon>
    </lineage>
</organism>
<dbReference type="HOGENOM" id="CLU_2819749_0_0_1"/>
<dbReference type="Proteomes" id="UP000006174">
    <property type="component" value="Unassembled WGS sequence"/>
</dbReference>
<dbReference type="STRING" id="1128400.I2FQH5"/>
<reference evidence="1 2" key="1">
    <citation type="journal article" date="2012" name="Plant Cell">
        <title>Genome comparison of barley and maize smut fungi reveals targeted loss of RNA silencing components and species-specific presence of transposable elements.</title>
        <authorList>
            <person name="Laurie J.D."/>
            <person name="Ali S."/>
            <person name="Linning R."/>
            <person name="Mannhaupt G."/>
            <person name="Wong P."/>
            <person name="Gueldener U."/>
            <person name="Muensterkoetter M."/>
            <person name="Moore R."/>
            <person name="Kahmann R."/>
            <person name="Bakkeren G."/>
            <person name="Schirawski J."/>
        </authorList>
    </citation>
    <scope>NUCLEOTIDE SEQUENCE [LARGE SCALE GENOMIC DNA]</scope>
    <source>
        <strain evidence="2">Uh4875-4</strain>
    </source>
</reference>
<protein>
    <submittedName>
        <fullName evidence="1">Related to asparaginase 2 (C-terminal)</fullName>
    </submittedName>
</protein>
<evidence type="ECO:0000313" key="1">
    <source>
        <dbReference type="EMBL" id="CCF49168.1"/>
    </source>
</evidence>
<dbReference type="AlphaFoldDB" id="I2FQH5"/>
<evidence type="ECO:0000313" key="2">
    <source>
        <dbReference type="Proteomes" id="UP000006174"/>
    </source>
</evidence>
<sequence>FDKAIKAQIEELIKMYATKKGVGGAIILDKRGKAYLPLAPATMNRGLTSKDTAYKAKVTIFHYEQLE</sequence>
<gene>
    <name evidence="1" type="ORF">UHOR_07545</name>
</gene>
<keyword evidence="2" id="KW-1185">Reference proteome</keyword>
<accession>I2FQH5</accession>
<comment type="caution">
    <text evidence="1">The sequence shown here is derived from an EMBL/GenBank/DDBJ whole genome shotgun (WGS) entry which is preliminary data.</text>
</comment>
<dbReference type="EMBL" id="CAGI01000142">
    <property type="protein sequence ID" value="CCF49168.1"/>
    <property type="molecule type" value="Genomic_DNA"/>
</dbReference>
<feature type="non-terminal residue" evidence="1">
    <location>
        <position position="1"/>
    </location>
</feature>